<proteinExistence type="inferred from homology"/>
<dbReference type="GO" id="GO:0004620">
    <property type="term" value="F:phospholipase activity"/>
    <property type="evidence" value="ECO:0007669"/>
    <property type="project" value="TreeGrafter"/>
</dbReference>
<dbReference type="EnsemblPlants" id="Kaladp0060s0162.1.v1.1">
    <property type="protein sequence ID" value="Kaladp0060s0162.1.v1.1"/>
    <property type="gene ID" value="Kaladp0060s0162.v1.1"/>
</dbReference>
<organism evidence="9 10">
    <name type="scientific">Kalanchoe fedtschenkoi</name>
    <name type="common">Lavender scallops</name>
    <name type="synonym">South American air plant</name>
    <dbReference type="NCBI Taxonomy" id="63787"/>
    <lineage>
        <taxon>Eukaryota</taxon>
        <taxon>Viridiplantae</taxon>
        <taxon>Streptophyta</taxon>
        <taxon>Embryophyta</taxon>
        <taxon>Tracheophyta</taxon>
        <taxon>Spermatophyta</taxon>
        <taxon>Magnoliopsida</taxon>
        <taxon>eudicotyledons</taxon>
        <taxon>Gunneridae</taxon>
        <taxon>Pentapetalae</taxon>
        <taxon>Saxifragales</taxon>
        <taxon>Crassulaceae</taxon>
        <taxon>Kalanchoe</taxon>
    </lineage>
</organism>
<feature type="short sequence motif" description="GXGXXG" evidence="6">
    <location>
        <begin position="18"/>
        <end position="23"/>
    </location>
</feature>
<keyword evidence="10" id="KW-1185">Reference proteome</keyword>
<evidence type="ECO:0000256" key="4">
    <source>
        <dbReference type="ARBA" id="ARBA00022963"/>
    </source>
</evidence>
<dbReference type="AlphaFoldDB" id="A0A7N0UDH6"/>
<dbReference type="PANTHER" id="PTHR32176:SF92">
    <property type="entry name" value="XYLOSE ISOMERASE"/>
    <property type="match status" value="1"/>
</dbReference>
<dbReference type="SUPFAM" id="SSF52151">
    <property type="entry name" value="FabD/lysophospholipase-like"/>
    <property type="match status" value="1"/>
</dbReference>
<dbReference type="Proteomes" id="UP000594263">
    <property type="component" value="Unplaced"/>
</dbReference>
<reference evidence="9" key="1">
    <citation type="submission" date="2021-01" db="UniProtKB">
        <authorList>
            <consortium name="EnsemblPlants"/>
        </authorList>
    </citation>
    <scope>IDENTIFICATION</scope>
</reference>
<name>A0A7N0UDH6_KALFE</name>
<dbReference type="Gene3D" id="3.40.1090.10">
    <property type="entry name" value="Cytosolic phospholipase A2 catalytic domain"/>
    <property type="match status" value="1"/>
</dbReference>
<dbReference type="Pfam" id="PF01734">
    <property type="entry name" value="Patatin"/>
    <property type="match status" value="1"/>
</dbReference>
<comment type="domain">
    <text evidence="7">The nitrogen atoms of the two glycine residues in the GGXR motif define the oxyanion hole, and stabilize the oxyanion that forms during the nucleophilic attack by the catalytic serine during substrate cleavage.</text>
</comment>
<dbReference type="OMA" id="SQTMVQD"/>
<keyword evidence="3" id="KW-0611">Plant defense</keyword>
<dbReference type="InterPro" id="IPR002641">
    <property type="entry name" value="PNPLA_dom"/>
</dbReference>
<evidence type="ECO:0000256" key="7">
    <source>
        <dbReference type="RuleBase" id="RU361262"/>
    </source>
</evidence>
<evidence type="ECO:0000256" key="2">
    <source>
        <dbReference type="ARBA" id="ARBA00022801"/>
    </source>
</evidence>
<comment type="function">
    <text evidence="7">Lipolytic acyl hydrolase (LAH).</text>
</comment>
<dbReference type="InterPro" id="IPR016035">
    <property type="entry name" value="Acyl_Trfase/lysoPLipase"/>
</dbReference>
<dbReference type="GO" id="GO:0006952">
    <property type="term" value="P:defense response"/>
    <property type="evidence" value="ECO:0007669"/>
    <property type="project" value="UniProtKB-KW"/>
</dbReference>
<keyword evidence="2 6" id="KW-0378">Hydrolase</keyword>
<evidence type="ECO:0000256" key="6">
    <source>
        <dbReference type="PROSITE-ProRule" id="PRU01161"/>
    </source>
</evidence>
<evidence type="ECO:0000313" key="9">
    <source>
        <dbReference type="EnsemblPlants" id="Kaladp0060s0162.1.v1.1"/>
    </source>
</evidence>
<dbReference type="PANTHER" id="PTHR32176">
    <property type="entry name" value="XYLOSE ISOMERASE"/>
    <property type="match status" value="1"/>
</dbReference>
<dbReference type="GO" id="GO:0047372">
    <property type="term" value="F:monoacylglycerol lipase activity"/>
    <property type="evidence" value="ECO:0007669"/>
    <property type="project" value="TreeGrafter"/>
</dbReference>
<evidence type="ECO:0000256" key="5">
    <source>
        <dbReference type="ARBA" id="ARBA00023098"/>
    </source>
</evidence>
<dbReference type="CDD" id="cd07214">
    <property type="entry name" value="Pat17_isozyme_like"/>
    <property type="match status" value="1"/>
</dbReference>
<keyword evidence="5 6" id="KW-0443">Lipid metabolism</keyword>
<dbReference type="EC" id="3.1.1.-" evidence="7"/>
<evidence type="ECO:0000256" key="3">
    <source>
        <dbReference type="ARBA" id="ARBA00022821"/>
    </source>
</evidence>
<sequence length="390" mass="42834">MSTSPAYGSLITILSIDGGGIRGLIPAIVLEYLEAQLQELDGPDVRLADYFDVISGTSTGGLITAMLTAPDEHNRPLYAAKDIKPFYLEQCPKIFPQKKGIFAPVENLFAAITGPKYDGKYLHKLVKDLLKETKLSQTVTNVVIPTFDIKLLQPTIFSSYMIASTPYLDANLADVCISTSAAPTFFPAYYFQNQSREFNLIDGGVVANNPTRVAMSEVSKQLIMKNPDFFVMPTPVDYKHFLVISLGTGTAKNEYKYNSKMASKWGVLGWLYNGKSTPLVDIFTQSSADVTDYVNSVIFQALDATDNYLRIQDDTLTGEVSSVDIATVKNLEELVKVGDNLLGKPVSKVNLETGNYDPINGGGTNKEALTRFAKKLSDERRLRLAQSSKS</sequence>
<feature type="active site" description="Nucleophile" evidence="6">
    <location>
        <position position="58"/>
    </location>
</feature>
<feature type="domain" description="PNPLA" evidence="8">
    <location>
        <begin position="14"/>
        <end position="215"/>
    </location>
</feature>
<accession>A0A7N0UDH6</accession>
<evidence type="ECO:0000256" key="1">
    <source>
        <dbReference type="ARBA" id="ARBA00010240"/>
    </source>
</evidence>
<dbReference type="FunFam" id="3.40.1090.10:FF:000005">
    <property type="entry name" value="Patatin"/>
    <property type="match status" value="1"/>
</dbReference>
<feature type="active site" description="Proton acceptor" evidence="6">
    <location>
        <position position="202"/>
    </location>
</feature>
<keyword evidence="4 6" id="KW-0442">Lipid degradation</keyword>
<feature type="short sequence motif" description="DGA/G" evidence="6">
    <location>
        <begin position="202"/>
        <end position="204"/>
    </location>
</feature>
<dbReference type="PROSITE" id="PS51635">
    <property type="entry name" value="PNPLA"/>
    <property type="match status" value="1"/>
</dbReference>
<dbReference type="Gramene" id="Kaladp0060s0162.1.v1.1">
    <property type="protein sequence ID" value="Kaladp0060s0162.1.v1.1"/>
    <property type="gene ID" value="Kaladp0060s0162.v1.1"/>
</dbReference>
<feature type="short sequence motif" description="GXSXG" evidence="6">
    <location>
        <begin position="56"/>
        <end position="60"/>
    </location>
</feature>
<comment type="similarity">
    <text evidence="1 7">Belongs to the patatin family.</text>
</comment>
<protein>
    <recommendedName>
        <fullName evidence="7">Patatin</fullName>
        <ecNumber evidence="7">3.1.1.-</ecNumber>
    </recommendedName>
</protein>
<evidence type="ECO:0000313" key="10">
    <source>
        <dbReference type="Proteomes" id="UP000594263"/>
    </source>
</evidence>
<dbReference type="GO" id="GO:0016042">
    <property type="term" value="P:lipid catabolic process"/>
    <property type="evidence" value="ECO:0007669"/>
    <property type="project" value="UniProtKB-UniRule"/>
</dbReference>
<evidence type="ECO:0000259" key="8">
    <source>
        <dbReference type="PROSITE" id="PS51635"/>
    </source>
</evidence>